<evidence type="ECO:0000256" key="10">
    <source>
        <dbReference type="ARBA" id="ARBA00023136"/>
    </source>
</evidence>
<keyword evidence="3 12" id="KW-0813">Transport</keyword>
<dbReference type="InterPro" id="IPR050635">
    <property type="entry name" value="ATPase_protein_8"/>
</dbReference>
<dbReference type="GO" id="GO:0031966">
    <property type="term" value="C:mitochondrial membrane"/>
    <property type="evidence" value="ECO:0007669"/>
    <property type="project" value="UniProtKB-SubCell"/>
</dbReference>
<dbReference type="InterPro" id="IPR001421">
    <property type="entry name" value="ATP8_metazoa"/>
</dbReference>
<evidence type="ECO:0000256" key="1">
    <source>
        <dbReference type="ARBA" id="ARBA00004304"/>
    </source>
</evidence>
<dbReference type="PANTHER" id="PTHR39937">
    <property type="entry name" value="ATP SYNTHASE PROTEIN 8"/>
    <property type="match status" value="1"/>
</dbReference>
<evidence type="ECO:0000256" key="5">
    <source>
        <dbReference type="ARBA" id="ARBA00022692"/>
    </source>
</evidence>
<evidence type="ECO:0000256" key="12">
    <source>
        <dbReference type="RuleBase" id="RU003661"/>
    </source>
</evidence>
<dbReference type="EMBL" id="KP722184">
    <property type="protein sequence ID" value="AJV90906.1"/>
    <property type="molecule type" value="Genomic_DNA"/>
</dbReference>
<dbReference type="GO" id="GO:0045259">
    <property type="term" value="C:proton-transporting ATP synthase complex"/>
    <property type="evidence" value="ECO:0007669"/>
    <property type="project" value="UniProtKB-KW"/>
</dbReference>
<reference evidence="14" key="2">
    <citation type="submission" date="2015-01" db="EMBL/GenBank/DDBJ databases">
        <authorList>
            <person name="Bracken F.S.A."/>
            <person name="Hoelzel A.R."/>
        </authorList>
    </citation>
    <scope>NUCLEOTIDE SEQUENCE</scope>
    <source>
        <strain evidence="14">H7</strain>
    </source>
</reference>
<evidence type="ECO:0000256" key="6">
    <source>
        <dbReference type="ARBA" id="ARBA00022781"/>
    </source>
</evidence>
<organism evidence="14">
    <name type="scientific">Lampetra fluviatilis</name>
    <name type="common">European river lamprey</name>
    <name type="synonym">Petromyzon fluviatilis</name>
    <dbReference type="NCBI Taxonomy" id="7748"/>
    <lineage>
        <taxon>Eukaryota</taxon>
        <taxon>Metazoa</taxon>
        <taxon>Chordata</taxon>
        <taxon>Craniata</taxon>
        <taxon>Vertebrata</taxon>
        <taxon>Cyclostomata</taxon>
        <taxon>Hyperoartia</taxon>
        <taxon>Petromyzontiformes</taxon>
        <taxon>Petromyzontidae</taxon>
        <taxon>Lampetra</taxon>
    </lineage>
</organism>
<keyword evidence="9 12" id="KW-0496">Mitochondrion</keyword>
<evidence type="ECO:0000256" key="9">
    <source>
        <dbReference type="ARBA" id="ARBA00023128"/>
    </source>
</evidence>
<reference evidence="14" key="1">
    <citation type="journal article" date="2015" name="Mol. Ecol.">
        <title>Contrasting population genetic structure among freshwater-resident and anadromous lampreys: the role of demographic history, differential dispersal and anthropogenic barriers to movement.</title>
        <authorList>
            <person name="Bracken F.S."/>
            <person name="Hoelzel A.R."/>
            <person name="Hume J.B."/>
            <person name="Lucas M.C."/>
        </authorList>
    </citation>
    <scope>NUCLEOTIDE SEQUENCE</scope>
    <source>
        <strain evidence="14">H7</strain>
    </source>
</reference>
<dbReference type="GO" id="GO:0016787">
    <property type="term" value="F:hydrolase activity"/>
    <property type="evidence" value="ECO:0007669"/>
    <property type="project" value="UniProtKB-KW"/>
</dbReference>
<keyword evidence="5 12" id="KW-0812">Transmembrane</keyword>
<geneLocation type="mitochondrion" evidence="14"/>
<dbReference type="AlphaFoldDB" id="A0A0D4WUP0"/>
<keyword evidence="4 12" id="KW-0138">CF(0)</keyword>
<protein>
    <recommendedName>
        <fullName evidence="12">ATP synthase complex subunit 8</fullName>
    </recommendedName>
</protein>
<comment type="subcellular location">
    <subcellularLocation>
        <location evidence="1 12">Mitochondrion membrane</location>
        <topology evidence="1 12">Single-pass membrane protein</topology>
    </subcellularLocation>
</comment>
<keyword evidence="11" id="KW-0066">ATP synthesis</keyword>
<dbReference type="Pfam" id="PF00895">
    <property type="entry name" value="ATP-synt_8"/>
    <property type="match status" value="1"/>
</dbReference>
<keyword evidence="10 13" id="KW-0472">Membrane</keyword>
<evidence type="ECO:0000313" key="14">
    <source>
        <dbReference type="EMBL" id="AJV90906.1"/>
    </source>
</evidence>
<dbReference type="PANTHER" id="PTHR39937:SF1">
    <property type="entry name" value="ATP SYNTHASE PROTEIN 8"/>
    <property type="match status" value="1"/>
</dbReference>
<evidence type="ECO:0000256" key="4">
    <source>
        <dbReference type="ARBA" id="ARBA00022547"/>
    </source>
</evidence>
<evidence type="ECO:0000256" key="13">
    <source>
        <dbReference type="SAM" id="Phobius"/>
    </source>
</evidence>
<proteinExistence type="inferred from homology"/>
<evidence type="ECO:0000256" key="7">
    <source>
        <dbReference type="ARBA" id="ARBA00022989"/>
    </source>
</evidence>
<keyword evidence="8 12" id="KW-0406">Ion transport</keyword>
<feature type="transmembrane region" description="Helical" evidence="13">
    <location>
        <begin position="12"/>
        <end position="31"/>
    </location>
</feature>
<keyword evidence="6 12" id="KW-0375">Hydrogen ion transport</keyword>
<evidence type="ECO:0000256" key="8">
    <source>
        <dbReference type="ARBA" id="ARBA00023065"/>
    </source>
</evidence>
<keyword evidence="14" id="KW-0378">Hydrolase</keyword>
<accession>A0A0D4WUP0</accession>
<comment type="similarity">
    <text evidence="2 12">Belongs to the ATPase protein 8 family.</text>
</comment>
<evidence type="ECO:0000256" key="3">
    <source>
        <dbReference type="ARBA" id="ARBA00022448"/>
    </source>
</evidence>
<dbReference type="GO" id="GO:0015078">
    <property type="term" value="F:proton transmembrane transporter activity"/>
    <property type="evidence" value="ECO:0007669"/>
    <property type="project" value="InterPro"/>
</dbReference>
<evidence type="ECO:0000256" key="11">
    <source>
        <dbReference type="ARBA" id="ARBA00023310"/>
    </source>
</evidence>
<sequence>MPQLEPAPWFSMLTVSWLIILLLIMPTIMFYQTQNTVSTQQATKPKQPTWTWPWH</sequence>
<evidence type="ECO:0000256" key="2">
    <source>
        <dbReference type="ARBA" id="ARBA00008892"/>
    </source>
</evidence>
<dbReference type="GO" id="GO:0015986">
    <property type="term" value="P:proton motive force-driven ATP synthesis"/>
    <property type="evidence" value="ECO:0007669"/>
    <property type="project" value="InterPro"/>
</dbReference>
<keyword evidence="7 13" id="KW-1133">Transmembrane helix</keyword>
<name>A0A0D4WUP0_LAMFL</name>